<name>A0ABU7C902_9TELE</name>
<comment type="caution">
    <text evidence="2">The sequence shown here is derived from an EMBL/GenBank/DDBJ whole genome shotgun (WGS) entry which is preliminary data.</text>
</comment>
<accession>A0ABU7C902</accession>
<evidence type="ECO:0000256" key="1">
    <source>
        <dbReference type="SAM" id="MobiDB-lite"/>
    </source>
</evidence>
<keyword evidence="3" id="KW-1185">Reference proteome</keyword>
<sequence>MREVRCFPGIENLESLTERLDEATRQLSYKADRVLVVLLSLTTSGGDGSRGPTPAAQRVGNGRTEVLDHEKVKLVNFF</sequence>
<gene>
    <name evidence="2" type="ORF">ATANTOWER_006085</name>
</gene>
<evidence type="ECO:0000313" key="2">
    <source>
        <dbReference type="EMBL" id="MED6258345.1"/>
    </source>
</evidence>
<reference evidence="2 3" key="1">
    <citation type="submission" date="2021-07" db="EMBL/GenBank/DDBJ databases">
        <authorList>
            <person name="Palmer J.M."/>
        </authorList>
    </citation>
    <scope>NUCLEOTIDE SEQUENCE [LARGE SCALE GENOMIC DNA]</scope>
    <source>
        <strain evidence="2 3">AT_MEX2019</strain>
        <tissue evidence="2">Muscle</tissue>
    </source>
</reference>
<evidence type="ECO:0000313" key="3">
    <source>
        <dbReference type="Proteomes" id="UP001345963"/>
    </source>
</evidence>
<dbReference type="Proteomes" id="UP001345963">
    <property type="component" value="Unassembled WGS sequence"/>
</dbReference>
<organism evidence="2 3">
    <name type="scientific">Ataeniobius toweri</name>
    <dbReference type="NCBI Taxonomy" id="208326"/>
    <lineage>
        <taxon>Eukaryota</taxon>
        <taxon>Metazoa</taxon>
        <taxon>Chordata</taxon>
        <taxon>Craniata</taxon>
        <taxon>Vertebrata</taxon>
        <taxon>Euteleostomi</taxon>
        <taxon>Actinopterygii</taxon>
        <taxon>Neopterygii</taxon>
        <taxon>Teleostei</taxon>
        <taxon>Neoteleostei</taxon>
        <taxon>Acanthomorphata</taxon>
        <taxon>Ovalentaria</taxon>
        <taxon>Atherinomorphae</taxon>
        <taxon>Cyprinodontiformes</taxon>
        <taxon>Goodeidae</taxon>
        <taxon>Ataeniobius</taxon>
    </lineage>
</organism>
<feature type="region of interest" description="Disordered" evidence="1">
    <location>
        <begin position="44"/>
        <end position="63"/>
    </location>
</feature>
<protein>
    <submittedName>
        <fullName evidence="2">Uncharacterized protein</fullName>
    </submittedName>
</protein>
<proteinExistence type="predicted"/>
<dbReference type="EMBL" id="JAHUTI010080359">
    <property type="protein sequence ID" value="MED6258345.1"/>
    <property type="molecule type" value="Genomic_DNA"/>
</dbReference>